<dbReference type="Proteomes" id="UP000253664">
    <property type="component" value="Unassembled WGS sequence"/>
</dbReference>
<evidence type="ECO:0000313" key="2">
    <source>
        <dbReference type="EMBL" id="RCI09964.1"/>
    </source>
</evidence>
<reference evidence="2 3" key="1">
    <citation type="journal article" date="2015" name="BMC Genomics">
        <title>Insights from the genome of Ophiocordyceps polyrhachis-furcata to pathogenicity and host specificity in insect fungi.</title>
        <authorList>
            <person name="Wichadakul D."/>
            <person name="Kobmoo N."/>
            <person name="Ingsriswang S."/>
            <person name="Tangphatsornruang S."/>
            <person name="Chantasingh D."/>
            <person name="Luangsa-ard J.J."/>
            <person name="Eurwilaichitr L."/>
        </authorList>
    </citation>
    <scope>NUCLEOTIDE SEQUENCE [LARGE SCALE GENOMIC DNA]</scope>
    <source>
        <strain evidence="2 3">BCC 54312</strain>
    </source>
</reference>
<keyword evidence="3" id="KW-1185">Reference proteome</keyword>
<organism evidence="2 3">
    <name type="scientific">Ophiocordyceps polyrhachis-furcata BCC 54312</name>
    <dbReference type="NCBI Taxonomy" id="1330021"/>
    <lineage>
        <taxon>Eukaryota</taxon>
        <taxon>Fungi</taxon>
        <taxon>Dikarya</taxon>
        <taxon>Ascomycota</taxon>
        <taxon>Pezizomycotina</taxon>
        <taxon>Sordariomycetes</taxon>
        <taxon>Hypocreomycetidae</taxon>
        <taxon>Hypocreales</taxon>
        <taxon>Ophiocordycipitaceae</taxon>
        <taxon>Ophiocordyceps</taxon>
    </lineage>
</organism>
<feature type="region of interest" description="Disordered" evidence="1">
    <location>
        <begin position="589"/>
        <end position="610"/>
    </location>
</feature>
<protein>
    <submittedName>
        <fullName evidence="2">Uncharacterized protein</fullName>
    </submittedName>
</protein>
<dbReference type="EMBL" id="LKCN02000013">
    <property type="protein sequence ID" value="RCI09964.1"/>
    <property type="molecule type" value="Genomic_DNA"/>
</dbReference>
<proteinExistence type="predicted"/>
<comment type="caution">
    <text evidence="2">The sequence shown here is derived from an EMBL/GenBank/DDBJ whole genome shotgun (WGS) entry which is preliminary data.</text>
</comment>
<evidence type="ECO:0000313" key="3">
    <source>
        <dbReference type="Proteomes" id="UP000253664"/>
    </source>
</evidence>
<evidence type="ECO:0000256" key="1">
    <source>
        <dbReference type="SAM" id="MobiDB-lite"/>
    </source>
</evidence>
<sequence length="1045" mass="115710">MDILIKRHALPQIRNRDDEPFPPPTFLTPLSVIFLQQTRAWKRSEHQVEDGHFVRASSNKQRIDFFFSNPARAEKVILLGKERCSSIEKGIYVSFYLGASLLVETGQRLDGASFAHCVLSVRSFVDGDSVFEISDFGAVVRTALVGHMLARDVLPKPSSPQRTKGTDESSVIDRGSRAYIRRHRFSRLRRWVPGRGVRCIALGEHIISFVPFQNCTTLSLDFAITAPLISPRVTSATRSPLRTNSPGRGGKGVLQRLLSAVGQKIPHFRKDSLSLRAPPLMPTSHTSALNRSEYVERISNQLLPHRHIVDHRHDISMALNSTPTRPFPRRRTMALPSRLLRADEEPPTRRFSPSLRVRPRAVRQQLPYKYAFPVNGPRHTDDQGHAIRGWKICFDCNNRRQVRCYPSLTSPLKSCLSRPYRFFYFFSSSAHRRRKARLWPILLSLLAVEFKDSADFHPQSSWPARSLIDKSNFLPSALVMPMPSPTPNPRLLLHGFLLAIAYTLCFDDDDTPICPSTTKPYTLYTSFVSGGSTLTEPLEIAPSIAVVFFDHSRSLVLIGLLNPAKDPVRHGLIVHLDIHHDGQTFLITDDDRPPSVTTRSGVENLGLPHRHETAGPRVLEVEGNGLLAGIRVKLLPEGAKGELHAFVDPEPAEAAATKISRDDQTALPRIVIGEVQDTIVKLEGEGLRLRASRSAICGHGEEVDEGRQSRKGFCQSFRRHVNIAMVEMGTTAGTGRVGLQHRPFRRVGAQAILRSDRREVATFRHFDERLALDVEIDLPKGDFKEAHDYELKAGLAEFEADGDGVADGVAGDFQRQTDENVVVPVNGFPGGHAGKLVALVRHGAELEQRTRGADPVLVEPSGATTETVTAEAVVIVGRMVGETTEPGLAGSNGDESKGDLAEGQGVCPPFPSEPVQLVVVLDNDHAQDEDALADGVEPDIVAAWDLVELEVNAKLHAEDLTVEINHVDEFGVEDLETRELGRERVKMFILPGSGLDIGANMEDCLLDGGRQRGEFISHMAFQLLMDEIGLPVMAYQEESPGSRHD</sequence>
<dbReference type="AlphaFoldDB" id="A0A367L6B8"/>
<gene>
    <name evidence="2" type="ORF">L249_8631</name>
</gene>
<name>A0A367L6B8_9HYPO</name>
<accession>A0A367L6B8</accession>
<feature type="region of interest" description="Disordered" evidence="1">
    <location>
        <begin position="883"/>
        <end position="907"/>
    </location>
</feature>